<evidence type="ECO:0000313" key="1">
    <source>
        <dbReference type="EMBL" id="BDX05177.1"/>
    </source>
</evidence>
<evidence type="ECO:0000313" key="2">
    <source>
        <dbReference type="Proteomes" id="UP001333710"/>
    </source>
</evidence>
<dbReference type="Proteomes" id="UP001333710">
    <property type="component" value="Chromosome"/>
</dbReference>
<dbReference type="PANTHER" id="PTHR38834:SF3">
    <property type="entry name" value="SOLUTE-BINDING PROTEIN FAMILY 3_N-TERMINAL DOMAIN-CONTAINING PROTEIN"/>
    <property type="match status" value="1"/>
</dbReference>
<protein>
    <recommendedName>
        <fullName evidence="3">Solute-binding protein family 3/N-terminal domain-containing protein</fullName>
    </recommendedName>
</protein>
<dbReference type="KEGG" id="pmaw:MACH26_06980"/>
<dbReference type="PANTHER" id="PTHR38834">
    <property type="entry name" value="PERIPLASMIC SUBSTRATE BINDING PROTEIN FAMILY 3"/>
    <property type="match status" value="1"/>
</dbReference>
<dbReference type="Gene3D" id="3.40.190.10">
    <property type="entry name" value="Periplasmic binding protein-like II"/>
    <property type="match status" value="2"/>
</dbReference>
<sequence length="235" mass="26990">MLVLFAFLHAIHSNAEPEVLFVTENLPPLQYMENNKLTGEYFDLVHNLKIASGLAQAPVEVYPWARAYKMAQERKNTFIFSIVRTPEREDKFIWIKKLGTNAFGFYGRKPISQYQIKSIEDAKNWLTVVLRQDLVYETLTTLGFEERRHLIVSSNLNSVFKLLFSGKADFVVTNKHLFKSKAELLNQDPLNWDVVWTVPELAQGYYLAAQLDTDPAIIAKLVDAKKTISLQHSPD</sequence>
<dbReference type="AlphaFoldDB" id="A0AA48KQK8"/>
<gene>
    <name evidence="1" type="ORF">MACH26_06980</name>
</gene>
<evidence type="ECO:0008006" key="3">
    <source>
        <dbReference type="Google" id="ProtNLM"/>
    </source>
</evidence>
<accession>A0AA48KQK8</accession>
<organism evidence="1 2">
    <name type="scientific">Planctobacterium marinum</name>
    <dbReference type="NCBI Taxonomy" id="1631968"/>
    <lineage>
        <taxon>Bacteria</taxon>
        <taxon>Pseudomonadati</taxon>
        <taxon>Pseudomonadota</taxon>
        <taxon>Gammaproteobacteria</taxon>
        <taxon>Alteromonadales</taxon>
        <taxon>Alteromonadaceae</taxon>
        <taxon>Planctobacterium</taxon>
    </lineage>
</organism>
<proteinExistence type="predicted"/>
<dbReference type="EMBL" id="AP027272">
    <property type="protein sequence ID" value="BDX05177.1"/>
    <property type="molecule type" value="Genomic_DNA"/>
</dbReference>
<dbReference type="SUPFAM" id="SSF53850">
    <property type="entry name" value="Periplasmic binding protein-like II"/>
    <property type="match status" value="1"/>
</dbReference>
<keyword evidence="2" id="KW-1185">Reference proteome</keyword>
<reference evidence="1" key="1">
    <citation type="submission" date="2023-01" db="EMBL/GenBank/DDBJ databases">
        <title>Complete genome sequence of Planctobacterium marinum strain Dej080120_11.</title>
        <authorList>
            <person name="Ueki S."/>
            <person name="Maruyama F."/>
        </authorList>
    </citation>
    <scope>NUCLEOTIDE SEQUENCE</scope>
    <source>
        <strain evidence="1">Dej080120_11</strain>
    </source>
</reference>
<name>A0AA48KQK8_9ALTE</name>